<evidence type="ECO:0000313" key="4">
    <source>
        <dbReference type="Proteomes" id="UP001152759"/>
    </source>
</evidence>
<dbReference type="InterPro" id="IPR050645">
    <property type="entry name" value="Histidine_acid_phosphatase"/>
</dbReference>
<comment type="similarity">
    <text evidence="2">Belongs to the histidine acid phosphatase family.</text>
</comment>
<keyword evidence="4" id="KW-1185">Reference proteome</keyword>
<sequence>MRKKNNLIFRNLSRNKLIFIVAILISALAGCVGLFLLRRGSSAESTLRFVSIVHRHGDRAPSFSYPLDPYKGESFWPEGLGNLLQKGKVRMYEFGLFLRRRYGGFISSKYSAAETYVISSIRNRCLMSAELVLAGLYPPDGIQIWNQDLPWQPIPVHSIPTPCDDMIRVTKHCWLLSKETEQWKIFLNEEVNKDQAFLSYLSKSTGVECKTMEDINRIKDNLNVVRQQGLPLPKWADDVYPNKIYSFTNLKSLHQRQSSTMIKLSSGVLINEILTNMKRKLDLTDSFDRRLHLYSAHDMVLVNLWRGMNFSQEITEPPPYAAALIFELHEIEDKYRVRVLYKTGGSDNDLSVLTVRGCEKDERNNDGMCDIDTLSFALRSVIITDFDEACQNQNH</sequence>
<evidence type="ECO:0000313" key="3">
    <source>
        <dbReference type="EMBL" id="CAH0387466.1"/>
    </source>
</evidence>
<evidence type="ECO:0000256" key="1">
    <source>
        <dbReference type="ARBA" id="ARBA00000032"/>
    </source>
</evidence>
<protein>
    <recommendedName>
        <fullName evidence="5">Lysosomal acid phosphatase</fullName>
    </recommendedName>
</protein>
<dbReference type="KEGG" id="btab:109036185"/>
<evidence type="ECO:0008006" key="5">
    <source>
        <dbReference type="Google" id="ProtNLM"/>
    </source>
</evidence>
<organism evidence="3 4">
    <name type="scientific">Bemisia tabaci</name>
    <name type="common">Sweetpotato whitefly</name>
    <name type="synonym">Aleurodes tabaci</name>
    <dbReference type="NCBI Taxonomy" id="7038"/>
    <lineage>
        <taxon>Eukaryota</taxon>
        <taxon>Metazoa</taxon>
        <taxon>Ecdysozoa</taxon>
        <taxon>Arthropoda</taxon>
        <taxon>Hexapoda</taxon>
        <taxon>Insecta</taxon>
        <taxon>Pterygota</taxon>
        <taxon>Neoptera</taxon>
        <taxon>Paraneoptera</taxon>
        <taxon>Hemiptera</taxon>
        <taxon>Sternorrhyncha</taxon>
        <taxon>Aleyrodoidea</taxon>
        <taxon>Aleyrodidae</taxon>
        <taxon>Aleyrodinae</taxon>
        <taxon>Bemisia</taxon>
    </lineage>
</organism>
<dbReference type="InterPro" id="IPR033379">
    <property type="entry name" value="Acid_Pase_AS"/>
</dbReference>
<reference evidence="3" key="1">
    <citation type="submission" date="2021-12" db="EMBL/GenBank/DDBJ databases">
        <authorList>
            <person name="King R."/>
        </authorList>
    </citation>
    <scope>NUCLEOTIDE SEQUENCE</scope>
</reference>
<name>A0A9P0A6E4_BEMTA</name>
<evidence type="ECO:0000256" key="2">
    <source>
        <dbReference type="ARBA" id="ARBA00005375"/>
    </source>
</evidence>
<dbReference type="Gene3D" id="3.40.50.1240">
    <property type="entry name" value="Phosphoglycerate mutase-like"/>
    <property type="match status" value="1"/>
</dbReference>
<dbReference type="PANTHER" id="PTHR11567">
    <property type="entry name" value="ACID PHOSPHATASE-RELATED"/>
    <property type="match status" value="1"/>
</dbReference>
<gene>
    <name evidence="3" type="ORF">BEMITA_LOCUS6480</name>
</gene>
<dbReference type="PROSITE" id="PS00616">
    <property type="entry name" value="HIS_ACID_PHOSPHAT_1"/>
    <property type="match status" value="1"/>
</dbReference>
<dbReference type="Pfam" id="PF00328">
    <property type="entry name" value="His_Phos_2"/>
    <property type="match status" value="1"/>
</dbReference>
<dbReference type="Proteomes" id="UP001152759">
    <property type="component" value="Chromosome 3"/>
</dbReference>
<dbReference type="PROSITE" id="PS51257">
    <property type="entry name" value="PROKAR_LIPOPROTEIN"/>
    <property type="match status" value="1"/>
</dbReference>
<dbReference type="AlphaFoldDB" id="A0A9P0A6E4"/>
<dbReference type="CDD" id="cd07061">
    <property type="entry name" value="HP_HAP_like"/>
    <property type="match status" value="1"/>
</dbReference>
<dbReference type="InterPro" id="IPR029033">
    <property type="entry name" value="His_PPase_superfam"/>
</dbReference>
<accession>A0A9P0A6E4</accession>
<dbReference type="EMBL" id="OU963864">
    <property type="protein sequence ID" value="CAH0387466.1"/>
    <property type="molecule type" value="Genomic_DNA"/>
</dbReference>
<dbReference type="SUPFAM" id="SSF53254">
    <property type="entry name" value="Phosphoglycerate mutase-like"/>
    <property type="match status" value="1"/>
</dbReference>
<dbReference type="PANTHER" id="PTHR11567:SF210">
    <property type="entry name" value="ACID PHOSPHATASE 5-RELATED"/>
    <property type="match status" value="1"/>
</dbReference>
<dbReference type="InterPro" id="IPR000560">
    <property type="entry name" value="His_Pase_clade-2"/>
</dbReference>
<proteinExistence type="inferred from homology"/>
<dbReference type="GO" id="GO:0003993">
    <property type="term" value="F:acid phosphatase activity"/>
    <property type="evidence" value="ECO:0007669"/>
    <property type="project" value="UniProtKB-EC"/>
</dbReference>
<comment type="catalytic activity">
    <reaction evidence="1">
        <text>a phosphate monoester + H2O = an alcohol + phosphate</text>
        <dbReference type="Rhea" id="RHEA:15017"/>
        <dbReference type="ChEBI" id="CHEBI:15377"/>
        <dbReference type="ChEBI" id="CHEBI:30879"/>
        <dbReference type="ChEBI" id="CHEBI:43474"/>
        <dbReference type="ChEBI" id="CHEBI:67140"/>
        <dbReference type="EC" id="3.1.3.2"/>
    </reaction>
</comment>